<sequence>MGTISIVIIMQSPIVHHCRNIWMLMIMLPIVIAVGINKNGQSMEIILITKYRSLFHSFFCIPYCHTITEKILSMAVNFKLYLHFPTNNVAWHRIPECTLLTLPVRRNPYMIWRHEGTSMEIPKRNHHSSSLVRFY</sequence>
<keyword evidence="1" id="KW-0812">Transmembrane</keyword>
<evidence type="ECO:0000256" key="1">
    <source>
        <dbReference type="SAM" id="Phobius"/>
    </source>
</evidence>
<dbReference type="AlphaFoldDB" id="A0A224XZS3"/>
<keyword evidence="1" id="KW-1133">Transmembrane helix</keyword>
<proteinExistence type="predicted"/>
<accession>A0A224XZS3</accession>
<keyword evidence="1" id="KW-0472">Membrane</keyword>
<protein>
    <submittedName>
        <fullName evidence="2">Putative secreted protein</fullName>
    </submittedName>
</protein>
<evidence type="ECO:0000313" key="2">
    <source>
        <dbReference type="EMBL" id="JAW14140.1"/>
    </source>
</evidence>
<name>A0A224XZS3_9HEMI</name>
<dbReference type="EMBL" id="GFTR01002286">
    <property type="protein sequence ID" value="JAW14140.1"/>
    <property type="molecule type" value="Transcribed_RNA"/>
</dbReference>
<reference evidence="2" key="1">
    <citation type="journal article" date="2018" name="PLoS Negl. Trop. Dis.">
        <title>An insight into the salivary gland and fat body transcriptome of Panstrongylus lignarius (Hemiptera: Heteroptera), the main vector of Chagas disease in Peru.</title>
        <authorList>
            <person name="Nevoa J.C."/>
            <person name="Mendes M.T."/>
            <person name="da Silva M.V."/>
            <person name="Soares S.C."/>
            <person name="Oliveira C.J.F."/>
            <person name="Ribeiro J.M.C."/>
        </authorList>
    </citation>
    <scope>NUCLEOTIDE SEQUENCE</scope>
</reference>
<feature type="transmembrane region" description="Helical" evidence="1">
    <location>
        <begin position="20"/>
        <end position="37"/>
    </location>
</feature>
<organism evidence="2">
    <name type="scientific">Panstrongylus lignarius</name>
    <dbReference type="NCBI Taxonomy" id="156445"/>
    <lineage>
        <taxon>Eukaryota</taxon>
        <taxon>Metazoa</taxon>
        <taxon>Ecdysozoa</taxon>
        <taxon>Arthropoda</taxon>
        <taxon>Hexapoda</taxon>
        <taxon>Insecta</taxon>
        <taxon>Pterygota</taxon>
        <taxon>Neoptera</taxon>
        <taxon>Paraneoptera</taxon>
        <taxon>Hemiptera</taxon>
        <taxon>Heteroptera</taxon>
        <taxon>Panheteroptera</taxon>
        <taxon>Cimicomorpha</taxon>
        <taxon>Reduviidae</taxon>
        <taxon>Triatominae</taxon>
        <taxon>Panstrongylus</taxon>
    </lineage>
</organism>